<organism evidence="2 3">
    <name type="scientific">Spirosoma soli</name>
    <dbReference type="NCBI Taxonomy" id="1770529"/>
    <lineage>
        <taxon>Bacteria</taxon>
        <taxon>Pseudomonadati</taxon>
        <taxon>Bacteroidota</taxon>
        <taxon>Cytophagia</taxon>
        <taxon>Cytophagales</taxon>
        <taxon>Cytophagaceae</taxon>
        <taxon>Spirosoma</taxon>
    </lineage>
</organism>
<dbReference type="InterPro" id="IPR050765">
    <property type="entry name" value="Riboflavin_Biosynth_HTPR"/>
</dbReference>
<dbReference type="RefSeq" id="WP_381518525.1">
    <property type="nucleotide sequence ID" value="NZ_JBHULN010000001.1"/>
</dbReference>
<dbReference type="InterPro" id="IPR024072">
    <property type="entry name" value="DHFR-like_dom_sf"/>
</dbReference>
<dbReference type="InterPro" id="IPR002734">
    <property type="entry name" value="RibDG_C"/>
</dbReference>
<evidence type="ECO:0000313" key="2">
    <source>
        <dbReference type="EMBL" id="MFD2569464.1"/>
    </source>
</evidence>
<keyword evidence="3" id="KW-1185">Reference proteome</keyword>
<protein>
    <submittedName>
        <fullName evidence="2">Dihydrofolate reductase family protein</fullName>
    </submittedName>
</protein>
<reference evidence="3" key="1">
    <citation type="journal article" date="2019" name="Int. J. Syst. Evol. Microbiol.">
        <title>The Global Catalogue of Microorganisms (GCM) 10K type strain sequencing project: providing services to taxonomists for standard genome sequencing and annotation.</title>
        <authorList>
            <consortium name="The Broad Institute Genomics Platform"/>
            <consortium name="The Broad Institute Genome Sequencing Center for Infectious Disease"/>
            <person name="Wu L."/>
            <person name="Ma J."/>
        </authorList>
    </citation>
    <scope>NUCLEOTIDE SEQUENCE [LARGE SCALE GENOMIC DNA]</scope>
    <source>
        <strain evidence="3">KCTC 42805</strain>
    </source>
</reference>
<feature type="domain" description="Bacterial bifunctional deaminase-reductase C-terminal" evidence="1">
    <location>
        <begin position="4"/>
        <end position="165"/>
    </location>
</feature>
<comment type="caution">
    <text evidence="2">The sequence shown here is derived from an EMBL/GenBank/DDBJ whole genome shotgun (WGS) entry which is preliminary data.</text>
</comment>
<name>A0ABW5LYX4_9BACT</name>
<dbReference type="Proteomes" id="UP001597469">
    <property type="component" value="Unassembled WGS sequence"/>
</dbReference>
<evidence type="ECO:0000259" key="1">
    <source>
        <dbReference type="Pfam" id="PF01872"/>
    </source>
</evidence>
<dbReference type="PANTHER" id="PTHR38011">
    <property type="entry name" value="DIHYDROFOLATE REDUCTASE FAMILY PROTEIN (AFU_ORTHOLOGUE AFUA_8G06820)"/>
    <property type="match status" value="1"/>
</dbReference>
<dbReference type="EMBL" id="JBHULN010000001">
    <property type="protein sequence ID" value="MFD2569464.1"/>
    <property type="molecule type" value="Genomic_DNA"/>
</dbReference>
<dbReference type="SUPFAM" id="SSF53597">
    <property type="entry name" value="Dihydrofolate reductase-like"/>
    <property type="match status" value="1"/>
</dbReference>
<dbReference type="Pfam" id="PF01872">
    <property type="entry name" value="RibD_C"/>
    <property type="match status" value="1"/>
</dbReference>
<gene>
    <name evidence="2" type="ORF">ACFSUS_02405</name>
</gene>
<dbReference type="Gene3D" id="3.40.430.10">
    <property type="entry name" value="Dihydrofolate Reductase, subunit A"/>
    <property type="match status" value="1"/>
</dbReference>
<dbReference type="PANTHER" id="PTHR38011:SF11">
    <property type="entry name" value="2,5-DIAMINO-6-RIBOSYLAMINO-4(3H)-PYRIMIDINONE 5'-PHOSPHATE REDUCTASE"/>
    <property type="match status" value="1"/>
</dbReference>
<proteinExistence type="predicted"/>
<accession>A0ABW5LYX4</accession>
<sequence length="172" mass="19215">MKTIHLLIASSLDGYIAGSNGEVDWLTPFESVDYGYNAFIDTIDTILMGNNTYKEVLSFGEFPYKSKINYVFTRNAEPQDAPYVQFITGNATEFIKALKQQNGLAIWLVGGGRLITTLLQAELIDKITLFIIPVTIGRGIPLFPPSDHLSSWTLFDVKALDKGMVQLDYIKK</sequence>
<evidence type="ECO:0000313" key="3">
    <source>
        <dbReference type="Proteomes" id="UP001597469"/>
    </source>
</evidence>